<feature type="compositionally biased region" description="Polar residues" evidence="29">
    <location>
        <begin position="1929"/>
        <end position="1938"/>
    </location>
</feature>
<keyword evidence="15" id="KW-0965">Cell junction</keyword>
<dbReference type="GeneTree" id="ENSGT00940000161691"/>
<dbReference type="FunFam" id="1.20.5.1190:FF:000001">
    <property type="entry name" value="Sodium channel protein"/>
    <property type="match status" value="1"/>
</dbReference>
<sequence>MANFLLPRGTSSFRRFTRESLAAIEKRVAEKQARSSATSQESRDGLPEEEAPRPQLDLQASKKLPDLYGNPPRELIGEPLEDLDPFYSTQKTFIVLNKGKTIFRFSATNALYVLSPFHPIRRAAVKILVHSLFSMLIMCTILTNCVFMAQHDPPPWTKYVEYTFTAIYTFESLVKILARGFCLHAFTFLRDPWNWLDFSVIVMAYVSENIKLGNLSALRTFRVLRALKTISVIPGLKTIVGALIQSVKKLADVMVLTVFCLSVFALIGLQLFMGNLRHKCVRNFTELNGTNGSVEADGLVWKSLDLYLNDPENYLLKNGTSDVLLCGNSSDAGTCPEGYRCLKAGENPDHGYTSFDSFAWAFLALFRLMTQDCWERLYQQTLRSAGKIYMIFFMLVIFLGSFYLVNLILAVVAMAYEEQNQATIAETEEKEKRFQEAMEMLKKEHEALTIRGVDTVSRSSLEMSPLAPVISHERRSKRRKRLSSGTEECGEDRFPKSDSEDGPRATNRVSLTHGLSRASVKPRSSRGSIFTFRRRDLGSETDFADDENSTAGESESHRTSLLVPWPLRRPSAQGQPGPGTSAPGHALNGKRNSTVDCNGVVSLLVAGDPEATSPGSHLLRPVMLERAPDTTTPSEEPGGPQVPMSQAPCADGFEEPGARQRALSAVSVLTSALEELEESHRKCPPCWNRFAERYLIWECCPLWLSIKQKVKFLVTDPFADLTITMCIVLNTLFMALEHYNMTTEFEEMLQVGNLVFTGIFTAEMTFKIIALDPYYYFQQGWNIFDSIIVILSLMELGLSRMSNLSVLRSFRLLRVFKLAKSWPTLNTLIKIIGNSVGALGNLTLVLAIIVFIFAVVGMQLFGKNYSELRHRISDSGLLPRWHMMDFFHAFLIIFRILCGEWIETMWDCMEVSGQSLCLLVFLLVMVIGNLVVLNLFLALLLSSFSADNLTAPDEDGEMNNLQLALARIHRGLRFVKRTTWDFCCGLLRRRPQKPVALAPRGQLPSCMGAPSSPPPPEGEKAPPARKETRFEEGKRPGQGNPGDPEPVCVPIAVAESDTDDQEEDEENSLGPEEESSKQIQEDSYSEGSTADLTNTADLLEQIPDLGDDVKDPEDCFTEGCVRRCPCCAVDTTQAPGKVWWRLRKTCYRIVEHSWFETFIIFMILLSSGALAFEDIYLEERKTIKVLLEYADKMFTYVFVLEMLLKWVAYGFKKYFTNAWCWLDFLIVDVSLISLVANTLGFAEMGPIKSLRTLRALRPLRALSRFEGMRVVVNALVGAIPSIMNVLLVCLIFWLIFSIMGVNLFAGKFGRCINQTEGDLPLNYTIVNNKSECESFNVTGELYWTKVKVNFDNVGAGYLALLQVATFKGWMDIMYAAVDSRGYEEQPQWEYNLYMYIYFVIFIIFGSFFTLNLFIGVIIDNFNQQKKKLGGQDIFMTEEQKKYYNAMKKLGSKKPQKPIPRPLNKYQGFIFDIVTKQAFDVTIMFLICLNMVTMMVETDDQSPEKVSILTKINLLFVAIFTGECIIKMAALRHYYFTNSWNIFDFVVVILSIVGTVLSDIIQKYFFSPTLFRVIRLARIGRILRLIRGAKGIRTLLFALMMSLPALFNIGLLLFLVMFIYSIFGMANFAYVKWEAGIDDMFNFQTFANSMLCLFQITTSAGWDGLLSPILNTGPPYCDPNLPNSNGSRGNCGSPAVGILFFTTYIIISFLIVVNMYIAIILENFSVATEESTEPLSEDDFDMFYEIWEKFDPEATQFIEYSALSDFADALSEPLRIAKPNQINLINMDLPMVSGDRIHCMDILFAFTKRVLGESGEMDALKIQMEEKFMAANPSKISYEPITTTLRRKHEEVSATVIQRAFRRHLLQRSMKHASFLFRQQAGSSGLSDEDAPEREGLIAYMMNENFSRPLGPPSSSISSTSFPPSYDSVTRATSDNLQVPVSDYSRSEDLADFPPSPDRDRESIV</sequence>
<feature type="domain" description="Sodium ion transport-associated" evidence="31">
    <location>
        <begin position="955"/>
        <end position="1148"/>
    </location>
</feature>
<keyword evidence="28" id="KW-0175">Coiled coil</keyword>
<feature type="domain" description="Ion transport" evidence="30">
    <location>
        <begin position="1476"/>
        <end position="1730"/>
    </location>
</feature>
<feature type="region of interest" description="Disordered" evidence="29">
    <location>
        <begin position="998"/>
        <end position="1093"/>
    </location>
</feature>
<evidence type="ECO:0000256" key="28">
    <source>
        <dbReference type="SAM" id="Coils"/>
    </source>
</evidence>
<comment type="function">
    <text evidence="27">Mediates the voltage-dependent sodium ion permeability of excitable membranes. Assuming opened or closed conformations in response to the voltage difference across the membrane, the protein forms a sodium-selective channel through which Na(+) ions may pass in accordance with their electrochemical gradient.</text>
</comment>
<dbReference type="FunFam" id="1.10.287.70:FF:000001">
    <property type="entry name" value="Sodium channel protein"/>
    <property type="match status" value="1"/>
</dbReference>
<organism evidence="34 35">
    <name type="scientific">Microcebus murinus</name>
    <name type="common">Gray mouse lemur</name>
    <name type="synonym">Lemur murinus</name>
    <dbReference type="NCBI Taxonomy" id="30608"/>
    <lineage>
        <taxon>Eukaryota</taxon>
        <taxon>Metazoa</taxon>
        <taxon>Chordata</taxon>
        <taxon>Craniata</taxon>
        <taxon>Vertebrata</taxon>
        <taxon>Euteleostomi</taxon>
        <taxon>Mammalia</taxon>
        <taxon>Eutheria</taxon>
        <taxon>Euarchontoglires</taxon>
        <taxon>Primates</taxon>
        <taxon>Strepsirrhini</taxon>
        <taxon>Lemuriformes</taxon>
        <taxon>Cheirogaleidae</taxon>
        <taxon>Microcebus</taxon>
    </lineage>
</organism>
<feature type="transmembrane region" description="Helical" evidence="27">
    <location>
        <begin position="1221"/>
        <end position="1242"/>
    </location>
</feature>
<evidence type="ECO:0000256" key="22">
    <source>
        <dbReference type="ARBA" id="ARBA00023201"/>
    </source>
</evidence>
<dbReference type="FunFam" id="1.20.120.350:FF:000003">
    <property type="entry name" value="Voltage-dependent sodium channel"/>
    <property type="match status" value="1"/>
</dbReference>
<dbReference type="OrthoDB" id="2984333at2759"/>
<evidence type="ECO:0000256" key="6">
    <source>
        <dbReference type="ARBA" id="ARBA00022475"/>
    </source>
</evidence>
<dbReference type="PANTHER" id="PTHR10037:SF206">
    <property type="entry name" value="SODIUM CHANNEL PROTEIN TYPE 5 SUBUNIT ALPHA"/>
    <property type="match status" value="1"/>
</dbReference>
<feature type="transmembrane region" description="Helical" evidence="27">
    <location>
        <begin position="1594"/>
        <end position="1622"/>
    </location>
</feature>
<dbReference type="FunFam" id="1.10.287.70:FF:000006">
    <property type="entry name" value="Sodium channel protein"/>
    <property type="match status" value="1"/>
</dbReference>
<feature type="domain" description="Ion transport" evidence="30">
    <location>
        <begin position="130"/>
        <end position="422"/>
    </location>
</feature>
<feature type="compositionally biased region" description="Polar residues" evidence="29">
    <location>
        <begin position="1081"/>
        <end position="1093"/>
    </location>
</feature>
<dbReference type="InterPro" id="IPR008053">
    <property type="entry name" value="Na_channel_a5su"/>
</dbReference>
<keyword evidence="19 27" id="KW-0472">Membrane</keyword>
<evidence type="ECO:0000256" key="13">
    <source>
        <dbReference type="ARBA" id="ARBA00022860"/>
    </source>
</evidence>
<feature type="compositionally biased region" description="Basic and acidic residues" evidence="29">
    <location>
        <begin position="491"/>
        <end position="503"/>
    </location>
</feature>
<evidence type="ECO:0000256" key="15">
    <source>
        <dbReference type="ARBA" id="ARBA00022949"/>
    </source>
</evidence>
<feature type="transmembrane region" description="Helical" evidence="27">
    <location>
        <begin position="1392"/>
        <end position="1418"/>
    </location>
</feature>
<dbReference type="GO" id="GO:0002027">
    <property type="term" value="P:regulation of heart rate"/>
    <property type="evidence" value="ECO:0007669"/>
    <property type="project" value="TreeGrafter"/>
</dbReference>
<feature type="transmembrane region" description="Helical" evidence="27">
    <location>
        <begin position="748"/>
        <end position="769"/>
    </location>
</feature>
<proteinExistence type="inferred from homology"/>
<evidence type="ECO:0000259" key="33">
    <source>
        <dbReference type="Pfam" id="PF24609"/>
    </source>
</evidence>
<dbReference type="SUPFAM" id="SSF81324">
    <property type="entry name" value="Voltage-gated potassium channels"/>
    <property type="match status" value="4"/>
</dbReference>
<evidence type="ECO:0000256" key="17">
    <source>
        <dbReference type="ARBA" id="ARBA00023053"/>
    </source>
</evidence>
<feature type="compositionally biased region" description="Basic and acidic residues" evidence="29">
    <location>
        <begin position="41"/>
        <end position="52"/>
    </location>
</feature>
<dbReference type="GO" id="GO:0048471">
    <property type="term" value="C:perinuclear region of cytoplasm"/>
    <property type="evidence" value="ECO:0007669"/>
    <property type="project" value="UniProtKB-SubCell"/>
</dbReference>
<dbReference type="GO" id="GO:0060371">
    <property type="term" value="P:regulation of atrial cardiac muscle cell membrane depolarization"/>
    <property type="evidence" value="ECO:0007669"/>
    <property type="project" value="TreeGrafter"/>
</dbReference>
<gene>
    <name evidence="34" type="primary">SCN5A</name>
</gene>
<dbReference type="Gene3D" id="1.10.287.70">
    <property type="match status" value="4"/>
</dbReference>
<keyword evidence="35" id="KW-1185">Reference proteome</keyword>
<feature type="transmembrane region" description="Helical" evidence="27">
    <location>
        <begin position="1697"/>
        <end position="1720"/>
    </location>
</feature>
<feature type="region of interest" description="Disordered" evidence="29">
    <location>
        <begin position="628"/>
        <end position="654"/>
    </location>
</feature>
<feature type="domain" description="SCN5A-like C-terminal IQ motif" evidence="33">
    <location>
        <begin position="1842"/>
        <end position="1874"/>
    </location>
</feature>
<feature type="transmembrane region" description="Helical" evidence="27">
    <location>
        <begin position="1537"/>
        <end position="1557"/>
    </location>
</feature>
<feature type="transmembrane region" description="Helical" evidence="27">
    <location>
        <begin position="253"/>
        <end position="273"/>
    </location>
</feature>
<feature type="domain" description="Voltage-gated Na+ ion channel cytoplasmic" evidence="32">
    <location>
        <begin position="509"/>
        <end position="667"/>
    </location>
</feature>
<evidence type="ECO:0000256" key="25">
    <source>
        <dbReference type="ARBA" id="ARBA00036239"/>
    </source>
</evidence>
<dbReference type="PANTHER" id="PTHR10037">
    <property type="entry name" value="VOLTAGE-GATED CATION CHANNEL CALCIUM AND SODIUM"/>
    <property type="match status" value="1"/>
</dbReference>
<keyword evidence="23 27" id="KW-0407">Ion channel</keyword>
<feature type="transmembrane region" description="Helical" evidence="27">
    <location>
        <begin position="1153"/>
        <end position="1172"/>
    </location>
</feature>
<keyword evidence="14 27" id="KW-0851">Voltage-gated channel</keyword>
<evidence type="ECO:0000313" key="35">
    <source>
        <dbReference type="Proteomes" id="UP000694394"/>
    </source>
</evidence>
<dbReference type="FunFam" id="1.20.120.350:FF:000004">
    <property type="entry name" value="Sodium channel protein"/>
    <property type="match status" value="1"/>
</dbReference>
<feature type="domain" description="Ion transport" evidence="30">
    <location>
        <begin position="718"/>
        <end position="947"/>
    </location>
</feature>
<evidence type="ECO:0000256" key="4">
    <source>
        <dbReference type="ARBA" id="ARBA00022448"/>
    </source>
</evidence>
<evidence type="ECO:0000256" key="14">
    <source>
        <dbReference type="ARBA" id="ARBA00022882"/>
    </source>
</evidence>
<evidence type="ECO:0000256" key="11">
    <source>
        <dbReference type="ARBA" id="ARBA00022737"/>
    </source>
</evidence>
<dbReference type="CTD" id="6331"/>
<dbReference type="Pfam" id="PF00520">
    <property type="entry name" value="Ion_trans"/>
    <property type="match status" value="4"/>
</dbReference>
<dbReference type="GO" id="GO:0098719">
    <property type="term" value="P:sodium ion import across plasma membrane"/>
    <property type="evidence" value="ECO:0007669"/>
    <property type="project" value="UniProtKB-ARBA"/>
</dbReference>
<keyword evidence="9" id="KW-0597">Phosphoprotein</keyword>
<dbReference type="GO" id="GO:0048513">
    <property type="term" value="P:animal organ development"/>
    <property type="evidence" value="ECO:0007669"/>
    <property type="project" value="UniProtKB-ARBA"/>
</dbReference>
<dbReference type="EMBL" id="ABDC03000472">
    <property type="status" value="NOT_ANNOTATED_CDS"/>
    <property type="molecule type" value="Genomic_DNA"/>
</dbReference>
<evidence type="ECO:0000256" key="7">
    <source>
        <dbReference type="ARBA" id="ARBA00022481"/>
    </source>
</evidence>
<keyword evidence="8" id="KW-0963">Cytoplasm</keyword>
<dbReference type="GO" id="GO:0086006">
    <property type="term" value="F:voltage-gated sodium channel activity involved in cardiac muscle cell action potential"/>
    <property type="evidence" value="ECO:0007669"/>
    <property type="project" value="TreeGrafter"/>
</dbReference>
<reference evidence="34" key="1">
    <citation type="submission" date="2016-12" db="EMBL/GenBank/DDBJ databases">
        <title>Mouse lemur reference genome and diversity panel.</title>
        <authorList>
            <person name="Harris R."/>
            <person name="Larsen P."/>
            <person name="Liu Y."/>
            <person name="Hughes D.S."/>
            <person name="Murali S."/>
            <person name="Raveendran M."/>
            <person name="Korchina V."/>
            <person name="Wang M."/>
            <person name="Jhangiani S."/>
            <person name="Bandaranaike D."/>
            <person name="Bellair M."/>
            <person name="Blankenburg K."/>
            <person name="Chao H."/>
            <person name="Dahdouli M."/>
            <person name="Dinh H."/>
            <person name="Doddapaneni H."/>
            <person name="English A."/>
            <person name="Firestine M."/>
            <person name="Gnanaolivu R."/>
            <person name="Gross S."/>
            <person name="Hernandez B."/>
            <person name="Javaid M."/>
            <person name="Jayaseelan J."/>
            <person name="Jones J."/>
            <person name="Khan Z."/>
            <person name="Kovar C."/>
            <person name="Kurapati P."/>
            <person name="Le B."/>
            <person name="Lee S."/>
            <person name="Li M."/>
            <person name="Mathew T."/>
            <person name="Narasimhan A."/>
            <person name="Ngo D."/>
            <person name="Nguyen L."/>
            <person name="Okwuonu G."/>
            <person name="Ongeri F."/>
            <person name="Osuji N."/>
            <person name="Pu L.-L."/>
            <person name="Puazo M."/>
            <person name="Quiroz J."/>
            <person name="Raj R."/>
            <person name="Rajbhandari K."/>
            <person name="Reid J.G."/>
            <person name="Santibanez J."/>
            <person name="Sexton D."/>
            <person name="Skinner E."/>
            <person name="Vee V."/>
            <person name="Weissenberger G."/>
            <person name="Wu Y."/>
            <person name="Xin Y."/>
            <person name="Han Y."/>
            <person name="Campbell C."/>
            <person name="Brown A."/>
            <person name="Sullivan B."/>
            <person name="Shelton J."/>
            <person name="Brown S."/>
            <person name="Dudchenko O."/>
            <person name="Machol I."/>
            <person name="Durand N."/>
            <person name="Shamim M."/>
            <person name="Lieberman A."/>
            <person name="Muzny D.M."/>
            <person name="Richards S."/>
            <person name="Yoder A."/>
            <person name="Worley K.C."/>
            <person name="Rogers J."/>
            <person name="Gibbs R.A."/>
        </authorList>
    </citation>
    <scope>NUCLEOTIDE SEQUENCE [LARGE SCALE GENOMIC DNA]</scope>
</reference>
<feature type="transmembrane region" description="Helical" evidence="27">
    <location>
        <begin position="1270"/>
        <end position="1296"/>
    </location>
</feature>
<dbReference type="Pfam" id="PF24609">
    <property type="entry name" value="IQ_SCN5A_C"/>
    <property type="match status" value="1"/>
</dbReference>
<evidence type="ECO:0000256" key="1">
    <source>
        <dbReference type="ARBA" id="ARBA00004282"/>
    </source>
</evidence>
<keyword evidence="16 27" id="KW-1133">Transmembrane helix</keyword>
<evidence type="ECO:0000256" key="16">
    <source>
        <dbReference type="ARBA" id="ARBA00022989"/>
    </source>
</evidence>
<evidence type="ECO:0000256" key="12">
    <source>
        <dbReference type="ARBA" id="ARBA00022843"/>
    </source>
</evidence>
<dbReference type="EMBL" id="ABDC03000473">
    <property type="status" value="NOT_ANNOTATED_CDS"/>
    <property type="molecule type" value="Genomic_DNA"/>
</dbReference>
<comment type="catalytic activity">
    <reaction evidence="25">
        <text>Na(+)(in) = Na(+)(out)</text>
        <dbReference type="Rhea" id="RHEA:34963"/>
        <dbReference type="ChEBI" id="CHEBI:29101"/>
    </reaction>
</comment>
<evidence type="ECO:0000256" key="21">
    <source>
        <dbReference type="ARBA" id="ARBA00023180"/>
    </source>
</evidence>
<name>A0A8B7FSP5_MICMU</name>
<dbReference type="Gene3D" id="1.10.238.10">
    <property type="entry name" value="EF-hand"/>
    <property type="match status" value="1"/>
</dbReference>
<evidence type="ECO:0000256" key="9">
    <source>
        <dbReference type="ARBA" id="ARBA00022553"/>
    </source>
</evidence>
<dbReference type="Proteomes" id="UP000694394">
    <property type="component" value="Chromosome 1"/>
</dbReference>
<keyword evidence="7" id="KW-0488">Methylation</keyword>
<dbReference type="InterPro" id="IPR005821">
    <property type="entry name" value="Ion_trans_dom"/>
</dbReference>
<evidence type="ECO:0000256" key="19">
    <source>
        <dbReference type="ARBA" id="ARBA00023136"/>
    </source>
</evidence>
<dbReference type="InterPro" id="IPR010526">
    <property type="entry name" value="Na_trans_assoc_dom"/>
</dbReference>
<feature type="transmembrane region" description="Helical" evidence="27">
    <location>
        <begin position="1193"/>
        <end position="1209"/>
    </location>
</feature>
<comment type="similarity">
    <text evidence="26">Belongs to the sodium channel (TC 1.A.1.10) family. Nav1.5/SCN5A subfamily.</text>
</comment>
<feature type="coiled-coil region" evidence="28">
    <location>
        <begin position="413"/>
        <end position="451"/>
    </location>
</feature>
<keyword evidence="10 27" id="KW-0812">Transmembrane</keyword>
<feature type="transmembrane region" description="Helical" evidence="27">
    <location>
        <begin position="718"/>
        <end position="736"/>
    </location>
</feature>
<dbReference type="GO" id="GO:0048731">
    <property type="term" value="P:system development"/>
    <property type="evidence" value="ECO:0007669"/>
    <property type="project" value="UniProtKB-ARBA"/>
</dbReference>
<keyword evidence="6" id="KW-1003">Cell membrane</keyword>
<evidence type="ECO:0000256" key="20">
    <source>
        <dbReference type="ARBA" id="ARBA00023157"/>
    </source>
</evidence>
<dbReference type="InterPro" id="IPR027359">
    <property type="entry name" value="Volt_channel_dom_sf"/>
</dbReference>
<evidence type="ECO:0000256" key="24">
    <source>
        <dbReference type="ARBA" id="ARBA00024012"/>
    </source>
</evidence>
<evidence type="ECO:0000259" key="30">
    <source>
        <dbReference type="Pfam" id="PF00520"/>
    </source>
</evidence>
<feature type="region of interest" description="Disordered" evidence="29">
    <location>
        <begin position="540"/>
        <end position="591"/>
    </location>
</feature>
<keyword evidence="21" id="KW-0325">Glycoprotein</keyword>
<feature type="compositionally biased region" description="Basic and acidic residues" evidence="29">
    <location>
        <begin position="1017"/>
        <end position="1035"/>
    </location>
</feature>
<keyword evidence="22 27" id="KW-0739">Sodium transport</keyword>
<feature type="domain" description="Ion transport" evidence="30">
    <location>
        <begin position="1152"/>
        <end position="1427"/>
    </location>
</feature>
<feature type="transmembrane region" description="Helical" evidence="27">
    <location>
        <begin position="1507"/>
        <end position="1525"/>
    </location>
</feature>
<feature type="region of interest" description="Disordered" evidence="29">
    <location>
        <begin position="467"/>
        <end position="526"/>
    </location>
</feature>
<feature type="region of interest" description="Disordered" evidence="29">
    <location>
        <begin position="27"/>
        <end position="68"/>
    </location>
</feature>
<evidence type="ECO:0000256" key="5">
    <source>
        <dbReference type="ARBA" id="ARBA00022461"/>
    </source>
</evidence>
<evidence type="ECO:0000256" key="8">
    <source>
        <dbReference type="ARBA" id="ARBA00022490"/>
    </source>
</evidence>
<dbReference type="RefSeq" id="XP_012611851.1">
    <property type="nucleotide sequence ID" value="XM_012756397.1"/>
</dbReference>
<reference evidence="34" key="3">
    <citation type="submission" date="2025-09" db="UniProtKB">
        <authorList>
            <consortium name="Ensembl"/>
        </authorList>
    </citation>
    <scope>IDENTIFICATION</scope>
</reference>
<feature type="compositionally biased region" description="Acidic residues" evidence="29">
    <location>
        <begin position="1056"/>
        <end position="1073"/>
    </location>
</feature>
<evidence type="ECO:0000256" key="23">
    <source>
        <dbReference type="ARBA" id="ARBA00023303"/>
    </source>
</evidence>
<keyword evidence="20" id="KW-1015">Disulfide bond</keyword>
<evidence type="ECO:0000259" key="32">
    <source>
        <dbReference type="Pfam" id="PF11933"/>
    </source>
</evidence>
<feature type="transmembrane region" description="Helical" evidence="27">
    <location>
        <begin position="918"/>
        <end position="941"/>
    </location>
</feature>
<evidence type="ECO:0000313" key="34">
    <source>
        <dbReference type="Ensembl" id="ENSMICP00000050972.1"/>
    </source>
</evidence>
<keyword evidence="5 27" id="KW-0894">Sodium channel</keyword>
<reference evidence="34" key="2">
    <citation type="submission" date="2025-08" db="UniProtKB">
        <authorList>
            <consortium name="Ensembl"/>
        </authorList>
    </citation>
    <scope>IDENTIFICATION</scope>
</reference>
<keyword evidence="13" id="KW-0112">Calmodulin-binding</keyword>
<dbReference type="GO" id="GO:0019228">
    <property type="term" value="P:neuronal action potential"/>
    <property type="evidence" value="ECO:0007669"/>
    <property type="project" value="TreeGrafter"/>
</dbReference>
<dbReference type="FunFam" id="1.10.238.10:FF:000002">
    <property type="entry name" value="Sodium channel protein"/>
    <property type="match status" value="1"/>
</dbReference>
<dbReference type="InterPro" id="IPR001696">
    <property type="entry name" value="Na_channel_asu"/>
</dbReference>
<dbReference type="GO" id="GO:0014704">
    <property type="term" value="C:intercalated disc"/>
    <property type="evidence" value="ECO:0007669"/>
    <property type="project" value="UniProtKB-ARBA"/>
</dbReference>
<dbReference type="Gene3D" id="1.20.120.350">
    <property type="entry name" value="Voltage-gated potassium channels. Chain C"/>
    <property type="match status" value="4"/>
</dbReference>
<feature type="transmembrane region" description="Helical" evidence="27">
    <location>
        <begin position="1477"/>
        <end position="1495"/>
    </location>
</feature>
<dbReference type="InterPro" id="IPR024583">
    <property type="entry name" value="Na_trans_cytopl"/>
</dbReference>
<evidence type="ECO:0000259" key="31">
    <source>
        <dbReference type="Pfam" id="PF06512"/>
    </source>
</evidence>
<dbReference type="InterPro" id="IPR058542">
    <property type="entry name" value="IQ_SCN5A_C"/>
</dbReference>
<keyword evidence="12" id="KW-0832">Ubl conjugation</keyword>
<dbReference type="GO" id="GO:0005516">
    <property type="term" value="F:calmodulin binding"/>
    <property type="evidence" value="ECO:0007669"/>
    <property type="project" value="UniProtKB-KW"/>
</dbReference>
<protein>
    <recommendedName>
        <fullName evidence="27">Sodium channel protein</fullName>
    </recommendedName>
</protein>
<evidence type="ECO:0000256" key="26">
    <source>
        <dbReference type="ARBA" id="ARBA00060796"/>
    </source>
</evidence>
<keyword evidence="18 27" id="KW-0406">Ion transport</keyword>
<dbReference type="FunFam" id="1.10.287.70:FF:000562">
    <property type="entry name" value="Uncharacterized protein"/>
    <property type="match status" value="1"/>
</dbReference>
<dbReference type="Ensembl" id="ENSMICT00000072435.1">
    <property type="protein sequence ID" value="ENSMICP00000050972.1"/>
    <property type="gene ID" value="ENSMICG00000049061.1"/>
</dbReference>
<feature type="compositionally biased region" description="Low complexity" evidence="29">
    <location>
        <begin position="1908"/>
        <end position="1927"/>
    </location>
</feature>
<accession>A0A8B7FSP5</accession>
<dbReference type="Pfam" id="PF11933">
    <property type="entry name" value="Na_trans_cytopl"/>
    <property type="match status" value="1"/>
</dbReference>
<keyword evidence="4 27" id="KW-0813">Transport</keyword>
<evidence type="ECO:0000256" key="18">
    <source>
        <dbReference type="ARBA" id="ARBA00023065"/>
    </source>
</evidence>
<dbReference type="GO" id="GO:0030315">
    <property type="term" value="C:T-tubule"/>
    <property type="evidence" value="ECO:0007669"/>
    <property type="project" value="UniProtKB-SubCell"/>
</dbReference>
<dbReference type="PRINTS" id="PR00170">
    <property type="entry name" value="NACHANNEL"/>
</dbReference>
<evidence type="ECO:0000256" key="2">
    <source>
        <dbReference type="ARBA" id="ARBA00004556"/>
    </source>
</evidence>
<evidence type="ECO:0000256" key="10">
    <source>
        <dbReference type="ARBA" id="ARBA00022692"/>
    </source>
</evidence>
<feature type="region of interest" description="Disordered" evidence="29">
    <location>
        <begin position="1908"/>
        <end position="1964"/>
    </location>
</feature>
<keyword evidence="11" id="KW-0677">Repeat</keyword>
<dbReference type="InterPro" id="IPR044564">
    <property type="entry name" value="Na_chnl_inactivation_gate"/>
</dbReference>
<dbReference type="Pfam" id="PF06512">
    <property type="entry name" value="Na_trans_assoc"/>
    <property type="match status" value="1"/>
</dbReference>
<comment type="caution">
    <text evidence="27">Lacks conserved residue(s) required for the propagation of feature annotation.</text>
</comment>
<dbReference type="FunFam" id="1.20.120.350:FF:000005">
    <property type="entry name" value="Sodium channel protein"/>
    <property type="match status" value="1"/>
</dbReference>
<feature type="transmembrane region" description="Helical" evidence="27">
    <location>
        <begin position="838"/>
        <end position="861"/>
    </location>
</feature>
<evidence type="ECO:0000256" key="3">
    <source>
        <dbReference type="ARBA" id="ARBA00004651"/>
    </source>
</evidence>
<feature type="transmembrane region" description="Helical" evidence="27">
    <location>
        <begin position="127"/>
        <end position="149"/>
    </location>
</feature>
<dbReference type="CDD" id="cd13433">
    <property type="entry name" value="Na_channel_gate"/>
    <property type="match status" value="1"/>
</dbReference>
<dbReference type="GO" id="GO:0090257">
    <property type="term" value="P:regulation of muscle system process"/>
    <property type="evidence" value="ECO:0007669"/>
    <property type="project" value="UniProtKB-ARBA"/>
</dbReference>
<feature type="transmembrane region" description="Helical" evidence="27">
    <location>
        <begin position="388"/>
        <end position="416"/>
    </location>
</feature>
<evidence type="ECO:0000256" key="27">
    <source>
        <dbReference type="RuleBase" id="RU361132"/>
    </source>
</evidence>
<dbReference type="PRINTS" id="PR01666">
    <property type="entry name" value="NACHANNEL5"/>
</dbReference>
<dbReference type="FunFam" id="1.20.120.350:FF:000002">
    <property type="entry name" value="Sodium channel protein"/>
    <property type="match status" value="1"/>
</dbReference>
<dbReference type="InterPro" id="IPR043203">
    <property type="entry name" value="VGCC_Ca_Na"/>
</dbReference>
<dbReference type="GO" id="GO:0001518">
    <property type="term" value="C:voltage-gated sodium channel complex"/>
    <property type="evidence" value="ECO:0007669"/>
    <property type="project" value="UniProtKB-UniRule"/>
</dbReference>
<comment type="subcellular location">
    <subcellularLocation>
        <location evidence="1">Cell junction</location>
    </subcellularLocation>
    <subcellularLocation>
        <location evidence="24">Cell membrane</location>
        <location evidence="24">Sarcolemma</location>
        <location evidence="24">T-tubule</location>
    </subcellularLocation>
    <subcellularLocation>
        <location evidence="3 27">Cell membrane</location>
        <topology evidence="3 27">Multi-pass membrane protein</topology>
    </subcellularLocation>
    <subcellularLocation>
        <location evidence="2">Cytoplasm</location>
        <location evidence="2">Perinuclear region</location>
    </subcellularLocation>
</comment>
<feature type="transmembrane region" description="Helical" evidence="27">
    <location>
        <begin position="781"/>
        <end position="798"/>
    </location>
</feature>
<keyword evidence="17 27" id="KW-0915">Sodium</keyword>
<evidence type="ECO:0000256" key="29">
    <source>
        <dbReference type="SAM" id="MobiDB-lite"/>
    </source>
</evidence>
<dbReference type="Gene3D" id="1.20.5.1190">
    <property type="entry name" value="iswi atpase"/>
    <property type="match status" value="1"/>
</dbReference>